<dbReference type="eggNOG" id="COG3409">
    <property type="taxonomic scope" value="Bacteria"/>
</dbReference>
<sequence>MSIAGSVGNGGINDSHDVQYVQALLNIGLEDAGQSALDLDGKIGPLTIAAISNFQSSQLGFADGLVEPDRQTITAMEAQIVAFFPEIKAAAAMASVLSFEPVESEPQPEEDPVMSDAEVQSFIQSISEG</sequence>
<dbReference type="Gene3D" id="1.10.101.10">
    <property type="entry name" value="PGBD-like superfamily/PGBD"/>
    <property type="match status" value="1"/>
</dbReference>
<evidence type="ECO:0000313" key="3">
    <source>
        <dbReference type="Proteomes" id="UP000030013"/>
    </source>
</evidence>
<protein>
    <recommendedName>
        <fullName evidence="4">Peptidoglycan binding-like domain-containing protein</fullName>
    </recommendedName>
</protein>
<accession>A0A0A0JSM9</accession>
<feature type="region of interest" description="Disordered" evidence="1">
    <location>
        <begin position="101"/>
        <end position="129"/>
    </location>
</feature>
<keyword evidence="3" id="KW-1185">Reference proteome</keyword>
<feature type="compositionally biased region" description="Acidic residues" evidence="1">
    <location>
        <begin position="102"/>
        <end position="113"/>
    </location>
</feature>
<evidence type="ECO:0008006" key="4">
    <source>
        <dbReference type="Google" id="ProtNLM"/>
    </source>
</evidence>
<name>A0A0A0JSM9_9MICO</name>
<reference evidence="2 3" key="1">
    <citation type="submission" date="2013-08" db="EMBL/GenBank/DDBJ databases">
        <title>The genome sequence of Knoellia aerolata.</title>
        <authorList>
            <person name="Zhu W."/>
            <person name="Wang G."/>
        </authorList>
    </citation>
    <scope>NUCLEOTIDE SEQUENCE [LARGE SCALE GENOMIC DNA]</scope>
    <source>
        <strain evidence="2 3">DSM 18566</strain>
    </source>
</reference>
<dbReference type="OrthoDB" id="8210007at2"/>
<evidence type="ECO:0000256" key="1">
    <source>
        <dbReference type="SAM" id="MobiDB-lite"/>
    </source>
</evidence>
<dbReference type="Proteomes" id="UP000030013">
    <property type="component" value="Unassembled WGS sequence"/>
</dbReference>
<dbReference type="InterPro" id="IPR036366">
    <property type="entry name" value="PGBDSf"/>
</dbReference>
<dbReference type="EMBL" id="AVPL01000077">
    <property type="protein sequence ID" value="KGN39709.1"/>
    <property type="molecule type" value="Genomic_DNA"/>
</dbReference>
<organism evidence="2 3">
    <name type="scientific">Knoellia aerolata DSM 18566</name>
    <dbReference type="NCBI Taxonomy" id="1385519"/>
    <lineage>
        <taxon>Bacteria</taxon>
        <taxon>Bacillati</taxon>
        <taxon>Actinomycetota</taxon>
        <taxon>Actinomycetes</taxon>
        <taxon>Micrococcales</taxon>
        <taxon>Intrasporangiaceae</taxon>
        <taxon>Knoellia</taxon>
    </lineage>
</organism>
<evidence type="ECO:0000313" key="2">
    <source>
        <dbReference type="EMBL" id="KGN39709.1"/>
    </source>
</evidence>
<dbReference type="AlphaFoldDB" id="A0A0A0JSM9"/>
<dbReference type="STRING" id="1385519.N801_19540"/>
<gene>
    <name evidence="2" type="ORF">N801_19540</name>
</gene>
<comment type="caution">
    <text evidence="2">The sequence shown here is derived from an EMBL/GenBank/DDBJ whole genome shotgun (WGS) entry which is preliminary data.</text>
</comment>
<dbReference type="RefSeq" id="WP_035940455.1">
    <property type="nucleotide sequence ID" value="NZ_AVPL01000077.1"/>
</dbReference>
<proteinExistence type="predicted"/>